<comment type="caution">
    <text evidence="6">The sequence shown here is derived from an EMBL/GenBank/DDBJ whole genome shotgun (WGS) entry which is preliminary data.</text>
</comment>
<evidence type="ECO:0000313" key="7">
    <source>
        <dbReference type="Proteomes" id="UP000694287"/>
    </source>
</evidence>
<evidence type="ECO:0000256" key="3">
    <source>
        <dbReference type="ARBA" id="ARBA00022840"/>
    </source>
</evidence>
<dbReference type="Proteomes" id="UP000694287">
    <property type="component" value="Unassembled WGS sequence"/>
</dbReference>
<keyword evidence="1 5" id="KW-0436">Ligase</keyword>
<evidence type="ECO:0000256" key="4">
    <source>
        <dbReference type="ARBA" id="ARBA00048819"/>
    </source>
</evidence>
<comment type="pathway">
    <text evidence="5">Amino-acid biosynthesis; ergothioneine biosynthesis.</text>
</comment>
<name>A0ABS6URI7_9PSEU</name>
<comment type="similarity">
    <text evidence="5">Belongs to the glutamate--cysteine ligase type 2 family. EgtA subfamily.</text>
</comment>
<protein>
    <recommendedName>
        <fullName evidence="5">Glutamate--cysteine ligase EgtA</fullName>
        <ecNumber evidence="5">6.3.2.2</ecNumber>
    </recommendedName>
    <alternativeName>
        <fullName evidence="5">Gamma-glutamylcysteine synthase</fullName>
        <shortName evidence="5">GCS</shortName>
        <shortName evidence="5">Gamma-ECS</shortName>
    </alternativeName>
</protein>
<evidence type="ECO:0000256" key="1">
    <source>
        <dbReference type="ARBA" id="ARBA00022598"/>
    </source>
</evidence>
<keyword evidence="2 5" id="KW-0547">Nucleotide-binding</keyword>
<comment type="function">
    <text evidence="5">Catalyzes the synthesis of gamma-glutamylcysteine (gamma-GC). This compound is used as substrate for the biosynthesis of the low-molecular thiol compound ergothioneine.</text>
</comment>
<comment type="catalytic activity">
    <reaction evidence="4 5">
        <text>L-cysteine + L-glutamate + ATP = gamma-L-glutamyl-L-cysteine + ADP + phosphate + H(+)</text>
        <dbReference type="Rhea" id="RHEA:13285"/>
        <dbReference type="ChEBI" id="CHEBI:15378"/>
        <dbReference type="ChEBI" id="CHEBI:29985"/>
        <dbReference type="ChEBI" id="CHEBI:30616"/>
        <dbReference type="ChEBI" id="CHEBI:35235"/>
        <dbReference type="ChEBI" id="CHEBI:43474"/>
        <dbReference type="ChEBI" id="CHEBI:58173"/>
        <dbReference type="ChEBI" id="CHEBI:456216"/>
        <dbReference type="EC" id="6.3.2.2"/>
    </reaction>
</comment>
<reference evidence="6 7" key="1">
    <citation type="submission" date="2020-11" db="EMBL/GenBank/DDBJ databases">
        <title>Pseudonocardia abyssalis sp. nov. and Pseudonocardia oceani sp. nov., description and phylogenomic analysis of two novel actinomycetes isolated from the deep Southern Ocean.</title>
        <authorList>
            <person name="Parra J."/>
        </authorList>
    </citation>
    <scope>NUCLEOTIDE SEQUENCE [LARGE SCALE GENOMIC DNA]</scope>
    <source>
        <strain evidence="6 7">KRD-168</strain>
    </source>
</reference>
<dbReference type="InterPro" id="IPR017809">
    <property type="entry name" value="EgtA_Actinobacteria"/>
</dbReference>
<sequence>MPSQRRALARATAVDIAAASFIGEPPSLCGIELEWPVHRYDDVGTRPTHPELLAAAQGPLPHGGRVTIEPGGQIELSTLPAATADATLDAATMDSTTLHERLRRAGLVTAELAVDTRRSPHRILTAARYACMEEFFSSTGDAGSWMMCNTASLQVNLSHLAVDPQRRWKLAHQLGPILIAAFAHSPGLDAAGRRWESMRQAIWWSIDPGRTRPPCLRTAGPDAWLHYAMCADVMLMRSADASTAVPIAPGLPFGRWLAEGHEGTWPTVEDLRYHLTTLFPPIRPRGWLELRMLDLLPTRLRDVATVVVLAALTTPAADELEERLPSTEGLWCASARYAMGHPALANAARTLFDTVLPAVEAVTTSAGRRDDVGAFAQEYIARAMSPAQRVGSRELGSAFAPSLSFDRATQHALAG</sequence>
<evidence type="ECO:0000256" key="2">
    <source>
        <dbReference type="ARBA" id="ARBA00022741"/>
    </source>
</evidence>
<dbReference type="InterPro" id="IPR035434">
    <property type="entry name" value="GCL_bact_plant"/>
</dbReference>
<dbReference type="Pfam" id="PF04107">
    <property type="entry name" value="GCS2"/>
    <property type="match status" value="1"/>
</dbReference>
<keyword evidence="7" id="KW-1185">Reference proteome</keyword>
<proteinExistence type="inferred from homology"/>
<accession>A0ABS6URI7</accession>
<evidence type="ECO:0000313" key="6">
    <source>
        <dbReference type="EMBL" id="MBW0134807.1"/>
    </source>
</evidence>
<gene>
    <name evidence="5" type="primary">egtA</name>
    <name evidence="6" type="ORF">I4I81_11120</name>
</gene>
<dbReference type="PANTHER" id="PTHR34378">
    <property type="entry name" value="GLUTAMATE--CYSTEINE LIGASE, CHLOROPLASTIC"/>
    <property type="match status" value="1"/>
</dbReference>
<dbReference type="EMBL" id="JADQDK010000001">
    <property type="protein sequence ID" value="MBW0134807.1"/>
    <property type="molecule type" value="Genomic_DNA"/>
</dbReference>
<dbReference type="RefSeq" id="WP_218600742.1">
    <property type="nucleotide sequence ID" value="NZ_JADQDJ010000002.1"/>
</dbReference>
<dbReference type="HAMAP" id="MF_02034">
    <property type="entry name" value="EgtA"/>
    <property type="match status" value="1"/>
</dbReference>
<evidence type="ECO:0000256" key="5">
    <source>
        <dbReference type="HAMAP-Rule" id="MF_02034"/>
    </source>
</evidence>
<organism evidence="6 7">
    <name type="scientific">Pseudonocardia abyssalis</name>
    <dbReference type="NCBI Taxonomy" id="2792008"/>
    <lineage>
        <taxon>Bacteria</taxon>
        <taxon>Bacillati</taxon>
        <taxon>Actinomycetota</taxon>
        <taxon>Actinomycetes</taxon>
        <taxon>Pseudonocardiales</taxon>
        <taxon>Pseudonocardiaceae</taxon>
        <taxon>Pseudonocardia</taxon>
    </lineage>
</organism>
<dbReference type="GO" id="GO:0016874">
    <property type="term" value="F:ligase activity"/>
    <property type="evidence" value="ECO:0007669"/>
    <property type="project" value="UniProtKB-KW"/>
</dbReference>
<keyword evidence="3 5" id="KW-0067">ATP-binding</keyword>
<dbReference type="PANTHER" id="PTHR34378:SF1">
    <property type="entry name" value="GLUTAMATE--CYSTEINE LIGASE, CHLOROPLASTIC"/>
    <property type="match status" value="1"/>
</dbReference>
<dbReference type="EC" id="6.3.2.2" evidence="5"/>
<dbReference type="InterPro" id="IPR006336">
    <property type="entry name" value="GCS2"/>
</dbReference>